<evidence type="ECO:0000313" key="3">
    <source>
        <dbReference type="Proteomes" id="UP000790347"/>
    </source>
</evidence>
<dbReference type="EMBL" id="ASGP02000001">
    <property type="protein sequence ID" value="KAH9528443.1"/>
    <property type="molecule type" value="Genomic_DNA"/>
</dbReference>
<feature type="compositionally biased region" description="Low complexity" evidence="1">
    <location>
        <begin position="822"/>
        <end position="836"/>
    </location>
</feature>
<dbReference type="InterPro" id="IPR029021">
    <property type="entry name" value="Prot-tyrosine_phosphatase-like"/>
</dbReference>
<dbReference type="AlphaFoldDB" id="A0A922LAK8"/>
<organism evidence="2 3">
    <name type="scientific">Dermatophagoides farinae</name>
    <name type="common">American house dust mite</name>
    <dbReference type="NCBI Taxonomy" id="6954"/>
    <lineage>
        <taxon>Eukaryota</taxon>
        <taxon>Metazoa</taxon>
        <taxon>Ecdysozoa</taxon>
        <taxon>Arthropoda</taxon>
        <taxon>Chelicerata</taxon>
        <taxon>Arachnida</taxon>
        <taxon>Acari</taxon>
        <taxon>Acariformes</taxon>
        <taxon>Sarcoptiformes</taxon>
        <taxon>Astigmata</taxon>
        <taxon>Psoroptidia</taxon>
        <taxon>Analgoidea</taxon>
        <taxon>Pyroglyphidae</taxon>
        <taxon>Dermatophagoidinae</taxon>
        <taxon>Dermatophagoides</taxon>
    </lineage>
</organism>
<dbReference type="GO" id="GO:0004438">
    <property type="term" value="F:phosphatidylinositol-3-phosphate phosphatase activity"/>
    <property type="evidence" value="ECO:0007669"/>
    <property type="project" value="InterPro"/>
</dbReference>
<dbReference type="PANTHER" id="PTHR13524:SF2">
    <property type="entry name" value="MYOTUBULARIN-RELATED PROTEIN 14"/>
    <property type="match status" value="1"/>
</dbReference>
<dbReference type="InterPro" id="IPR039802">
    <property type="entry name" value="MTMR14"/>
</dbReference>
<sequence>MNSNTTTTTTTNTLPINNTTNGNIINSGTNNNDQQSHNNNNNKQKASSSSPYRNRDNNVDSLTTKIEEQCIRLISKDYSKFIVIKNDKGQLSTSYPSKIVIPEIEIINNNNHYYKQHVNKDKGSVDSIDRKIMMDHFNGEQQKYPSSNTVYNGNNNQVPIDEVDNMTINVQDDDDDDGLRLDDGKLRQLQQQQQQQQQKQQRQQKKLINDKNFAHEKFDVHKLKDLIGKARVARCRARFPIPAILYKNKYICRSATLSSAAEIFGRSVLDYTLFNDKKNYTSSQMNCENIIETIVDDDDDDFIKANYIENNNIVDDNDDSPPIANRLNIADSTKLFSHFRNQDIKLLKYLNVKLICDLMLEKKKVKFGMNVTSSEKADKKNRYSDFNILSLPYPGCEFFREYRDNSYSGEGLIYDWNQDFVDAEFGFDNSIEISKILNLNFNEYRSWDVIRLTQNYIKLMLYFLKEFDSSLLIHCISGWDRTPLFISLLRLTLWADGEIHKSLNAVEICYLTVAYDWLLFGHDLNDRLNKGEEIMFFCFQFLKFITCDEFSIDQIQQQQQQRQSDQTPIPINGFENDEEKMVRKISTDSFTLYEDFVIENIPNNVTLNSNSSIGSSSSLNRNSMVPVNTINGMNNKSEDSYSLVSTFEFEQQTTVTTTTNIKDSSSSSSNNLNIQDNNLIDNNHHELNDTAEIISSSSSQPSEMIATLTLDDVDDTVNHFGSPPPQRRRQQQQQQNGSFNNNDNNFCEHSDLHSSTQPVQIPNSNNHYHHHHNHHHHSDQSHSLSNGSLCRSDSWQFVSEASSIIDNHSILNQHFSSPESFSSLANANNNNNNNSNNRHHSNSGNKKCQSPLNFNANSSTLSSSSSLLIQSNNNHRSRTKRGERLLEVRSLFNSAYMSINSHHHNNGGGGSGGGLVTNFMDQLCRTVNI</sequence>
<feature type="region of interest" description="Disordered" evidence="1">
    <location>
        <begin position="712"/>
        <end position="786"/>
    </location>
</feature>
<name>A0A922LAK8_DERFA</name>
<keyword evidence="3" id="KW-1185">Reference proteome</keyword>
<dbReference type="PANTHER" id="PTHR13524">
    <property type="entry name" value="MYOTUBULARIN-RELATED"/>
    <property type="match status" value="1"/>
</dbReference>
<dbReference type="InterPro" id="IPR016130">
    <property type="entry name" value="Tyr_Pase_AS"/>
</dbReference>
<accession>A0A922LAK8</accession>
<reference evidence="2" key="2">
    <citation type="journal article" date="2022" name="Res Sq">
        <title>Comparative Genomics Reveals Insights into the Divergent Evolution of Astigmatic Mites and Household Pest Adaptations.</title>
        <authorList>
            <person name="Xiong Q."/>
            <person name="Wan A.T.-Y."/>
            <person name="Liu X.-Y."/>
            <person name="Fung C.S.-H."/>
            <person name="Xiao X."/>
            <person name="Malainual N."/>
            <person name="Hou J."/>
            <person name="Wang L."/>
            <person name="Wang M."/>
            <person name="Yang K."/>
            <person name="Cui Y."/>
            <person name="Leung E."/>
            <person name="Nong W."/>
            <person name="Shin S.-K."/>
            <person name="Au S."/>
            <person name="Jeong K.Y."/>
            <person name="Chew F.T."/>
            <person name="Hui J."/>
            <person name="Leung T.F."/>
            <person name="Tungtrongchitr A."/>
            <person name="Zhong N."/>
            <person name="Liu Z."/>
            <person name="Tsui S."/>
        </authorList>
    </citation>
    <scope>NUCLEOTIDE SEQUENCE</scope>
    <source>
        <strain evidence="2">Derf</strain>
        <tissue evidence="2">Whole organism</tissue>
    </source>
</reference>
<feature type="region of interest" description="Disordered" evidence="1">
    <location>
        <begin position="657"/>
        <end position="678"/>
    </location>
</feature>
<evidence type="ECO:0000313" key="2">
    <source>
        <dbReference type="EMBL" id="KAH9528443.1"/>
    </source>
</evidence>
<reference evidence="2" key="1">
    <citation type="submission" date="2013-05" db="EMBL/GenBank/DDBJ databases">
        <authorList>
            <person name="Yim A.K.Y."/>
            <person name="Chan T.F."/>
            <person name="Ji K.M."/>
            <person name="Liu X.Y."/>
            <person name="Zhou J.W."/>
            <person name="Li R.Q."/>
            <person name="Yang K.Y."/>
            <person name="Li J."/>
            <person name="Li M."/>
            <person name="Law P.T.W."/>
            <person name="Wu Y.L."/>
            <person name="Cai Z.L."/>
            <person name="Qin H."/>
            <person name="Bao Y."/>
            <person name="Leung R.K.K."/>
            <person name="Ng P.K.S."/>
            <person name="Zou J."/>
            <person name="Zhong X.J."/>
            <person name="Ran P.X."/>
            <person name="Zhong N.S."/>
            <person name="Liu Z.G."/>
            <person name="Tsui S.K.W."/>
        </authorList>
    </citation>
    <scope>NUCLEOTIDE SEQUENCE</scope>
    <source>
        <strain evidence="2">Derf</strain>
        <tissue evidence="2">Whole organism</tissue>
    </source>
</reference>
<dbReference type="Proteomes" id="UP000790347">
    <property type="component" value="Unassembled WGS sequence"/>
</dbReference>
<dbReference type="SUPFAM" id="SSF52799">
    <property type="entry name" value="(Phosphotyrosine protein) phosphatases II"/>
    <property type="match status" value="1"/>
</dbReference>
<feature type="compositionally biased region" description="Low complexity" evidence="1">
    <location>
        <begin position="731"/>
        <end position="745"/>
    </location>
</feature>
<protein>
    <submittedName>
        <fullName evidence="2">Myotubularin- protein 14</fullName>
    </submittedName>
</protein>
<dbReference type="PROSITE" id="PS00383">
    <property type="entry name" value="TYR_PHOSPHATASE_1"/>
    <property type="match status" value="1"/>
</dbReference>
<feature type="region of interest" description="Disordered" evidence="1">
    <location>
        <begin position="822"/>
        <end position="855"/>
    </location>
</feature>
<feature type="compositionally biased region" description="Low complexity" evidence="1">
    <location>
        <begin position="1"/>
        <end position="50"/>
    </location>
</feature>
<feature type="compositionally biased region" description="Basic residues" evidence="1">
    <location>
        <begin position="767"/>
        <end position="777"/>
    </location>
</feature>
<evidence type="ECO:0000256" key="1">
    <source>
        <dbReference type="SAM" id="MobiDB-lite"/>
    </source>
</evidence>
<feature type="compositionally biased region" description="Polar residues" evidence="1">
    <location>
        <begin position="753"/>
        <end position="762"/>
    </location>
</feature>
<proteinExistence type="predicted"/>
<comment type="caution">
    <text evidence="2">The sequence shown here is derived from an EMBL/GenBank/DDBJ whole genome shotgun (WGS) entry which is preliminary data.</text>
</comment>
<feature type="region of interest" description="Disordered" evidence="1">
    <location>
        <begin position="1"/>
        <end position="60"/>
    </location>
</feature>
<gene>
    <name evidence="2" type="primary">MTMR14</name>
    <name evidence="2" type="ORF">DERF_002392</name>
</gene>